<dbReference type="GO" id="GO:0042602">
    <property type="term" value="F:riboflavin reductase (NADPH) activity"/>
    <property type="evidence" value="ECO:0007669"/>
    <property type="project" value="TreeGrafter"/>
</dbReference>
<dbReference type="InterPro" id="IPR012349">
    <property type="entry name" value="Split_barrel_FMN-bd"/>
</dbReference>
<gene>
    <name evidence="3" type="ORF">MVI01_39130</name>
</gene>
<proteinExistence type="predicted"/>
<reference evidence="3 4" key="1">
    <citation type="submission" date="2019-07" db="EMBL/GenBank/DDBJ databases">
        <title>Whole genome shotgun sequence of Myxococcus virescens NBRC 100334.</title>
        <authorList>
            <person name="Hosoyama A."/>
            <person name="Uohara A."/>
            <person name="Ohji S."/>
            <person name="Ichikawa N."/>
        </authorList>
    </citation>
    <scope>NUCLEOTIDE SEQUENCE [LARGE SCALE GENOMIC DNA]</scope>
    <source>
        <strain evidence="3 4">NBRC 100334</strain>
    </source>
</reference>
<dbReference type="InterPro" id="IPR002563">
    <property type="entry name" value="Flavin_Rdtase-like_dom"/>
</dbReference>
<evidence type="ECO:0000313" key="3">
    <source>
        <dbReference type="EMBL" id="GEL72129.1"/>
    </source>
</evidence>
<dbReference type="Pfam" id="PF01613">
    <property type="entry name" value="Flavin_Reduct"/>
    <property type="match status" value="1"/>
</dbReference>
<dbReference type="PANTHER" id="PTHR30466:SF1">
    <property type="entry name" value="FMN REDUCTASE (NADH) RUTF"/>
    <property type="match status" value="1"/>
</dbReference>
<dbReference type="InterPro" id="IPR050268">
    <property type="entry name" value="NADH-dep_flavin_reductase"/>
</dbReference>
<dbReference type="PANTHER" id="PTHR30466">
    <property type="entry name" value="FLAVIN REDUCTASE"/>
    <property type="match status" value="1"/>
</dbReference>
<evidence type="ECO:0000259" key="2">
    <source>
        <dbReference type="SMART" id="SM00903"/>
    </source>
</evidence>
<dbReference type="SUPFAM" id="SSF50475">
    <property type="entry name" value="FMN-binding split barrel"/>
    <property type="match status" value="1"/>
</dbReference>
<sequence length="166" mass="17861">MTQSTPEGVDARGFRDAMARWASGVAVVAIRDTEGLRATTVSSFSSLSLDPPLVVVALSDASRTLKRVEVSGVFTLSILSAAQRSISVQCAKGELDAQFFDADAFVRDSLVGLSCQVHGLHRYGDHTLIVGRVTRLHEGRPQEPLLYWARGYRTVTSLPPSDSDGA</sequence>
<dbReference type="RefSeq" id="WP_090493046.1">
    <property type="nucleotide sequence ID" value="NZ_BJVY01000022.1"/>
</dbReference>
<protein>
    <submittedName>
        <fullName evidence="3">Flavin oxidoreductase</fullName>
    </submittedName>
</protein>
<dbReference type="SMART" id="SM00903">
    <property type="entry name" value="Flavin_Reduct"/>
    <property type="match status" value="1"/>
</dbReference>
<comment type="caution">
    <text evidence="3">The sequence shown here is derived from an EMBL/GenBank/DDBJ whole genome shotgun (WGS) entry which is preliminary data.</text>
</comment>
<evidence type="ECO:0000256" key="1">
    <source>
        <dbReference type="ARBA" id="ARBA00023002"/>
    </source>
</evidence>
<organism evidence="3 4">
    <name type="scientific">Myxococcus virescens</name>
    <dbReference type="NCBI Taxonomy" id="83456"/>
    <lineage>
        <taxon>Bacteria</taxon>
        <taxon>Pseudomonadati</taxon>
        <taxon>Myxococcota</taxon>
        <taxon>Myxococcia</taxon>
        <taxon>Myxococcales</taxon>
        <taxon>Cystobacterineae</taxon>
        <taxon>Myxococcaceae</taxon>
        <taxon>Myxococcus</taxon>
    </lineage>
</organism>
<keyword evidence="1" id="KW-0560">Oxidoreductase</keyword>
<dbReference type="GO" id="GO:0006208">
    <property type="term" value="P:pyrimidine nucleobase catabolic process"/>
    <property type="evidence" value="ECO:0007669"/>
    <property type="project" value="TreeGrafter"/>
</dbReference>
<dbReference type="Proteomes" id="UP000321224">
    <property type="component" value="Unassembled WGS sequence"/>
</dbReference>
<name>A0A511HHZ0_9BACT</name>
<dbReference type="GO" id="GO:0010181">
    <property type="term" value="F:FMN binding"/>
    <property type="evidence" value="ECO:0007669"/>
    <property type="project" value="InterPro"/>
</dbReference>
<dbReference type="EMBL" id="BJVY01000022">
    <property type="protein sequence ID" value="GEL72129.1"/>
    <property type="molecule type" value="Genomic_DNA"/>
</dbReference>
<evidence type="ECO:0000313" key="4">
    <source>
        <dbReference type="Proteomes" id="UP000321224"/>
    </source>
</evidence>
<dbReference type="AlphaFoldDB" id="A0A511HHZ0"/>
<feature type="domain" description="Flavin reductase like" evidence="2">
    <location>
        <begin position="18"/>
        <end position="154"/>
    </location>
</feature>
<accession>A0A511HHZ0</accession>
<dbReference type="Gene3D" id="2.30.110.10">
    <property type="entry name" value="Electron Transport, Fmn-binding Protein, Chain A"/>
    <property type="match status" value="1"/>
</dbReference>